<keyword evidence="9" id="KW-0539">Nucleus</keyword>
<feature type="region of interest" description="Disordered" evidence="12">
    <location>
        <begin position="650"/>
        <end position="672"/>
    </location>
</feature>
<feature type="compositionally biased region" description="Low complexity" evidence="12">
    <location>
        <begin position="133"/>
        <end position="146"/>
    </location>
</feature>
<feature type="region of interest" description="Disordered" evidence="12">
    <location>
        <begin position="448"/>
        <end position="486"/>
    </location>
</feature>
<organism evidence="14 15">
    <name type="scientific">Pyrrhoderma noxium</name>
    <dbReference type="NCBI Taxonomy" id="2282107"/>
    <lineage>
        <taxon>Eukaryota</taxon>
        <taxon>Fungi</taxon>
        <taxon>Dikarya</taxon>
        <taxon>Basidiomycota</taxon>
        <taxon>Agaricomycotina</taxon>
        <taxon>Agaricomycetes</taxon>
        <taxon>Hymenochaetales</taxon>
        <taxon>Hymenochaetaceae</taxon>
        <taxon>Pyrrhoderma</taxon>
    </lineage>
</organism>
<evidence type="ECO:0000313" key="14">
    <source>
        <dbReference type="EMBL" id="PAV15739.1"/>
    </source>
</evidence>
<evidence type="ECO:0000256" key="9">
    <source>
        <dbReference type="ARBA" id="ARBA00023242"/>
    </source>
</evidence>
<dbReference type="GO" id="GO:0005634">
    <property type="term" value="C:nucleus"/>
    <property type="evidence" value="ECO:0007669"/>
    <property type="project" value="UniProtKB-SubCell"/>
</dbReference>
<dbReference type="Pfam" id="PF00096">
    <property type="entry name" value="zf-C2H2"/>
    <property type="match status" value="2"/>
</dbReference>
<dbReference type="InParanoid" id="A0A286U886"/>
<sequence length="1021" mass="109810">MMDAYGPHTHHAHYDQQHYPNSASSSYYSHVAPSSAGNTQPFSSYDFTAASSTSSYDQYTLSSGSGGVLTQLPTLASSSASSAESYHPNSVMASNLTATGLASQSTLSQPHSQTHTPQSSQSSPHFYGHHAKSASLSSNSSSARSSPLPQTTGTAVTIPSPSPSNPSTNGKNQIMVNGTPLSRPFTHKESELLAHLDRLKFFLATAPSRWVDADGADEDPTAGLVGNGVNGMGTPMMPHPNSHPALNRFLLPSGEYVSCVLWSGLYHITGTDIVRALVFRFEAFGRPVRNMKKFEEGVFSDLRNLKPGTDACLEEPKSPFLDLLFKYQCIRTQKKQKVFYWFSVPHDRLFLDALERDLKREKMGLDPTTHVVGEPALSFTYDSKRTLYEQFSKAQGAQEGEGELETAVRRAEESLAADQESEAVRNGMTDANGSGTLFNMFSLFEGSPNYKQRRKKGPRTGRSTLARDSSEDDREGSNGIVGGEVVDDTDGELNASAMFEAQMGLGGSTAGRHVQAQRQADNQRLVQAHHLAMLNRSRPQRHSTAPISHSPYHASPRGPYSILPSHDLRNHAHSNSLPTTLGGDVTGAPTAGPRKTKAYVCPLYSCQRLFKRLEHLKRHVRMHTMERPFQCHLCQRRFSRQDNLAQHIRTHQRDGPQVSLDAPGEADGEENVEQVDLNTCEIEVTDQMRIEDDDSFSLPPSSAGNGVFGLTGNDTTSFPNVVMSPENSPRLNGQGEWTTGAGLSGHSNSLPVGYEAGSTQSSPSFGSTGGVGSGLSRYTTSYGSSTLPTSYLQAEYQNATFPSSSAPNSAGSLSAPAHKQTFDHNTLYPTSLGLQGLAASNNANNNASIGPVRRYRSVTPTIPRAGESIRRPSTANFEMGAYGNGNVNGGTAAMGARGYHPYAAMNQYSASATSSPAQFNAQLVDYVQQQQQQQTPSTAQHSPAGSVFQDELQTLIGATGYPQVYSGGNNSGDVGDNGSTTGVVQDHQHHQHNNPFSNPTNVTAAGGFYGLGTTASAGEFF</sequence>
<evidence type="ECO:0000256" key="2">
    <source>
        <dbReference type="ARBA" id="ARBA00022723"/>
    </source>
</evidence>
<dbReference type="PROSITE" id="PS50157">
    <property type="entry name" value="ZINC_FINGER_C2H2_2"/>
    <property type="match status" value="2"/>
</dbReference>
<feature type="region of interest" description="Disordered" evidence="12">
    <location>
        <begin position="102"/>
        <end position="175"/>
    </location>
</feature>
<dbReference type="PANTHER" id="PTHR47427:SF1">
    <property type="entry name" value="PROTEIN STE12"/>
    <property type="match status" value="1"/>
</dbReference>
<dbReference type="SMART" id="SM00424">
    <property type="entry name" value="STE"/>
    <property type="match status" value="1"/>
</dbReference>
<dbReference type="GO" id="GO:0003677">
    <property type="term" value="F:DNA binding"/>
    <property type="evidence" value="ECO:0007669"/>
    <property type="project" value="UniProtKB-KW"/>
</dbReference>
<comment type="subcellular location">
    <subcellularLocation>
        <location evidence="1">Nucleus</location>
    </subcellularLocation>
</comment>
<dbReference type="FunFam" id="3.30.160.60:FF:000064">
    <property type="entry name" value="Early growth response protein 3"/>
    <property type="match status" value="1"/>
</dbReference>
<dbReference type="InterPro" id="IPR036236">
    <property type="entry name" value="Znf_C2H2_sf"/>
</dbReference>
<keyword evidence="4 11" id="KW-0863">Zinc-finger</keyword>
<evidence type="ECO:0000259" key="13">
    <source>
        <dbReference type="PROSITE" id="PS50157"/>
    </source>
</evidence>
<dbReference type="AlphaFoldDB" id="A0A286U886"/>
<dbReference type="GO" id="GO:1990527">
    <property type="term" value="C:Tec1p-Ste12p-Dig1p complex"/>
    <property type="evidence" value="ECO:0007669"/>
    <property type="project" value="TreeGrafter"/>
</dbReference>
<evidence type="ECO:0000256" key="10">
    <source>
        <dbReference type="ARBA" id="ARBA00024345"/>
    </source>
</evidence>
<keyword evidence="3" id="KW-0677">Repeat</keyword>
<comment type="similarity">
    <text evidence="10">Belongs to the STE12 transcription factor family.</text>
</comment>
<proteinExistence type="inferred from homology"/>
<evidence type="ECO:0000256" key="5">
    <source>
        <dbReference type="ARBA" id="ARBA00022833"/>
    </source>
</evidence>
<dbReference type="SUPFAM" id="SSF57667">
    <property type="entry name" value="beta-beta-alpha zinc fingers"/>
    <property type="match status" value="1"/>
</dbReference>
<keyword evidence="5" id="KW-0862">Zinc</keyword>
<evidence type="ECO:0000256" key="12">
    <source>
        <dbReference type="SAM" id="MobiDB-lite"/>
    </source>
</evidence>
<dbReference type="PROSITE" id="PS00028">
    <property type="entry name" value="ZINC_FINGER_C2H2_1"/>
    <property type="match status" value="2"/>
</dbReference>
<feature type="region of interest" description="Disordered" evidence="12">
    <location>
        <begin position="1"/>
        <end position="33"/>
    </location>
</feature>
<keyword evidence="2" id="KW-0479">Metal-binding</keyword>
<dbReference type="EMBL" id="NBII01000009">
    <property type="protein sequence ID" value="PAV15739.1"/>
    <property type="molecule type" value="Genomic_DNA"/>
</dbReference>
<accession>A0A286U886</accession>
<feature type="region of interest" description="Disordered" evidence="12">
    <location>
        <begin position="966"/>
        <end position="998"/>
    </location>
</feature>
<evidence type="ECO:0000256" key="7">
    <source>
        <dbReference type="ARBA" id="ARBA00023125"/>
    </source>
</evidence>
<gene>
    <name evidence="14" type="ORF">PNOK_0859700</name>
</gene>
<keyword evidence="8" id="KW-0804">Transcription</keyword>
<keyword evidence="15" id="KW-1185">Reference proteome</keyword>
<feature type="compositionally biased region" description="Low complexity" evidence="12">
    <location>
        <begin position="18"/>
        <end position="33"/>
    </location>
</feature>
<evidence type="ECO:0000256" key="8">
    <source>
        <dbReference type="ARBA" id="ARBA00023163"/>
    </source>
</evidence>
<feature type="region of interest" description="Disordered" evidence="12">
    <location>
        <begin position="536"/>
        <end position="562"/>
    </location>
</feature>
<dbReference type="InterPro" id="IPR013087">
    <property type="entry name" value="Znf_C2H2_type"/>
</dbReference>
<evidence type="ECO:0000256" key="4">
    <source>
        <dbReference type="ARBA" id="ARBA00022771"/>
    </source>
</evidence>
<evidence type="ECO:0000313" key="15">
    <source>
        <dbReference type="Proteomes" id="UP000217199"/>
    </source>
</evidence>
<comment type="caution">
    <text evidence="14">The sequence shown here is derived from an EMBL/GenBank/DDBJ whole genome shotgun (WGS) entry which is preliminary data.</text>
</comment>
<keyword evidence="7" id="KW-0238">DNA-binding</keyword>
<protein>
    <submittedName>
        <fullName evidence="14">STE-like transcription factor</fullName>
    </submittedName>
</protein>
<dbReference type="PANTHER" id="PTHR47427">
    <property type="entry name" value="PROTEIN STE12"/>
    <property type="match status" value="1"/>
</dbReference>
<evidence type="ECO:0000256" key="1">
    <source>
        <dbReference type="ARBA" id="ARBA00004123"/>
    </source>
</evidence>
<dbReference type="GO" id="GO:1990526">
    <property type="term" value="C:Ste12p-Dig1p-Dig2p complex"/>
    <property type="evidence" value="ECO:0007669"/>
    <property type="project" value="TreeGrafter"/>
</dbReference>
<feature type="compositionally biased region" description="Polar residues" evidence="12">
    <location>
        <begin position="147"/>
        <end position="157"/>
    </location>
</feature>
<dbReference type="InterPro" id="IPR003120">
    <property type="entry name" value="Ste12"/>
</dbReference>
<evidence type="ECO:0000256" key="11">
    <source>
        <dbReference type="PROSITE-ProRule" id="PRU00042"/>
    </source>
</evidence>
<feature type="compositionally biased region" description="Polar residues" evidence="12">
    <location>
        <begin position="757"/>
        <end position="766"/>
    </location>
</feature>
<evidence type="ECO:0000256" key="6">
    <source>
        <dbReference type="ARBA" id="ARBA00023015"/>
    </source>
</evidence>
<feature type="domain" description="C2H2-type" evidence="13">
    <location>
        <begin position="629"/>
        <end position="656"/>
    </location>
</feature>
<evidence type="ECO:0000256" key="3">
    <source>
        <dbReference type="ARBA" id="ARBA00022737"/>
    </source>
</evidence>
<feature type="region of interest" description="Disordered" evidence="12">
    <location>
        <begin position="739"/>
        <end position="772"/>
    </location>
</feature>
<dbReference type="Proteomes" id="UP000217199">
    <property type="component" value="Unassembled WGS sequence"/>
</dbReference>
<dbReference type="GO" id="GO:0003700">
    <property type="term" value="F:DNA-binding transcription factor activity"/>
    <property type="evidence" value="ECO:0007669"/>
    <property type="project" value="InterPro"/>
</dbReference>
<feature type="domain" description="C2H2-type" evidence="13">
    <location>
        <begin position="599"/>
        <end position="628"/>
    </location>
</feature>
<dbReference type="SMART" id="SM00355">
    <property type="entry name" value="ZnF_C2H2"/>
    <property type="match status" value="2"/>
</dbReference>
<dbReference type="InterPro" id="IPR052127">
    <property type="entry name" value="STE12_transcription_factor"/>
</dbReference>
<reference evidence="14 15" key="1">
    <citation type="journal article" date="2017" name="Mol. Ecol.">
        <title>Comparative and population genomic landscape of Phellinus noxius: A hypervariable fungus causing root rot in trees.</title>
        <authorList>
            <person name="Chung C.L."/>
            <person name="Lee T.J."/>
            <person name="Akiba M."/>
            <person name="Lee H.H."/>
            <person name="Kuo T.H."/>
            <person name="Liu D."/>
            <person name="Ke H.M."/>
            <person name="Yokoi T."/>
            <person name="Roa M.B."/>
            <person name="Lu M.J."/>
            <person name="Chang Y.Y."/>
            <person name="Ann P.J."/>
            <person name="Tsai J.N."/>
            <person name="Chen C.Y."/>
            <person name="Tzean S.S."/>
            <person name="Ota Y."/>
            <person name="Hattori T."/>
            <person name="Sahashi N."/>
            <person name="Liou R.F."/>
            <person name="Kikuchi T."/>
            <person name="Tsai I.J."/>
        </authorList>
    </citation>
    <scope>NUCLEOTIDE SEQUENCE [LARGE SCALE GENOMIC DNA]</scope>
    <source>
        <strain evidence="14 15">FFPRI411160</strain>
    </source>
</reference>
<feature type="compositionally biased region" description="Low complexity" evidence="12">
    <location>
        <begin position="108"/>
        <end position="125"/>
    </location>
</feature>
<dbReference type="Gene3D" id="3.30.160.60">
    <property type="entry name" value="Classic Zinc Finger"/>
    <property type="match status" value="2"/>
</dbReference>
<dbReference type="OrthoDB" id="1095242at2759"/>
<dbReference type="GO" id="GO:0008270">
    <property type="term" value="F:zinc ion binding"/>
    <property type="evidence" value="ECO:0007669"/>
    <property type="project" value="UniProtKB-KW"/>
</dbReference>
<keyword evidence="6" id="KW-0805">Transcription regulation</keyword>
<feature type="compositionally biased region" description="Low complexity" evidence="12">
    <location>
        <begin position="966"/>
        <end position="979"/>
    </location>
</feature>
<dbReference type="Pfam" id="PF02200">
    <property type="entry name" value="STE"/>
    <property type="match status" value="1"/>
</dbReference>
<dbReference type="STRING" id="2282107.A0A286U886"/>
<name>A0A286U886_9AGAM</name>